<name>A0A239AIC9_9ACTN</name>
<accession>A0A239AIC9</accession>
<evidence type="ECO:0000313" key="1">
    <source>
        <dbReference type="EMBL" id="SNR95300.1"/>
    </source>
</evidence>
<evidence type="ECO:0000313" key="2">
    <source>
        <dbReference type="Proteomes" id="UP000198403"/>
    </source>
</evidence>
<reference evidence="1 2" key="1">
    <citation type="submission" date="2017-06" db="EMBL/GenBank/DDBJ databases">
        <authorList>
            <person name="Kim H.J."/>
            <person name="Triplett B.A."/>
        </authorList>
    </citation>
    <scope>NUCLEOTIDE SEQUENCE [LARGE SCALE GENOMIC DNA]</scope>
    <source>
        <strain evidence="1 2">DSM 44272</strain>
    </source>
</reference>
<organism evidence="1 2">
    <name type="scientific">Blastococcus mobilis</name>
    <dbReference type="NCBI Taxonomy" id="1938746"/>
    <lineage>
        <taxon>Bacteria</taxon>
        <taxon>Bacillati</taxon>
        <taxon>Actinomycetota</taxon>
        <taxon>Actinomycetes</taxon>
        <taxon>Geodermatophilales</taxon>
        <taxon>Geodermatophilaceae</taxon>
        <taxon>Blastococcus</taxon>
    </lineage>
</organism>
<dbReference type="Proteomes" id="UP000198403">
    <property type="component" value="Unassembled WGS sequence"/>
</dbReference>
<gene>
    <name evidence="1" type="ORF">SAMN06272737_1464</name>
</gene>
<keyword evidence="2" id="KW-1185">Reference proteome</keyword>
<protein>
    <submittedName>
        <fullName evidence="1">Uncharacterized protein</fullName>
    </submittedName>
</protein>
<sequence length="61" mass="6385">MSAAPAKRPADALVEPTPGDRAELDAYIAEVVATAPPLTAEQADRVALLFRRAPRSEKAAA</sequence>
<dbReference type="RefSeq" id="WP_089338940.1">
    <property type="nucleotide sequence ID" value="NZ_FZNO01000046.1"/>
</dbReference>
<proteinExistence type="predicted"/>
<dbReference type="AlphaFoldDB" id="A0A239AIC9"/>
<dbReference type="EMBL" id="FZNO01000046">
    <property type="protein sequence ID" value="SNR95300.1"/>
    <property type="molecule type" value="Genomic_DNA"/>
</dbReference>
<dbReference type="OrthoDB" id="5124197at2"/>